<feature type="compositionally biased region" description="Polar residues" evidence="1">
    <location>
        <begin position="384"/>
        <end position="410"/>
    </location>
</feature>
<dbReference type="AlphaFoldDB" id="A0A9P6QE59"/>
<feature type="region of interest" description="Disordered" evidence="1">
    <location>
        <begin position="425"/>
        <end position="498"/>
    </location>
</feature>
<proteinExistence type="predicted"/>
<reference evidence="2" key="1">
    <citation type="journal article" date="2020" name="Fungal Divers.">
        <title>Resolving the Mortierellaceae phylogeny through synthesis of multi-gene phylogenetics and phylogenomics.</title>
        <authorList>
            <person name="Vandepol N."/>
            <person name="Liber J."/>
            <person name="Desiro A."/>
            <person name="Na H."/>
            <person name="Kennedy M."/>
            <person name="Barry K."/>
            <person name="Grigoriev I.V."/>
            <person name="Miller A.N."/>
            <person name="O'Donnell K."/>
            <person name="Stajich J.E."/>
            <person name="Bonito G."/>
        </authorList>
    </citation>
    <scope>NUCLEOTIDE SEQUENCE</scope>
    <source>
        <strain evidence="2">KOD948</strain>
    </source>
</reference>
<organism evidence="2 3">
    <name type="scientific">Mortierella polycephala</name>
    <dbReference type="NCBI Taxonomy" id="41804"/>
    <lineage>
        <taxon>Eukaryota</taxon>
        <taxon>Fungi</taxon>
        <taxon>Fungi incertae sedis</taxon>
        <taxon>Mucoromycota</taxon>
        <taxon>Mortierellomycotina</taxon>
        <taxon>Mortierellomycetes</taxon>
        <taxon>Mortierellales</taxon>
        <taxon>Mortierellaceae</taxon>
        <taxon>Mortierella</taxon>
    </lineage>
</organism>
<accession>A0A9P6QE59</accession>
<feature type="compositionally biased region" description="Low complexity" evidence="1">
    <location>
        <begin position="478"/>
        <end position="494"/>
    </location>
</feature>
<feature type="compositionally biased region" description="Basic and acidic residues" evidence="1">
    <location>
        <begin position="80"/>
        <end position="98"/>
    </location>
</feature>
<evidence type="ECO:0000313" key="3">
    <source>
        <dbReference type="Proteomes" id="UP000726737"/>
    </source>
</evidence>
<dbReference type="EMBL" id="JAAAJA010000014">
    <property type="protein sequence ID" value="KAG0266636.1"/>
    <property type="molecule type" value="Genomic_DNA"/>
</dbReference>
<evidence type="ECO:0000256" key="1">
    <source>
        <dbReference type="SAM" id="MobiDB-lite"/>
    </source>
</evidence>
<feature type="compositionally biased region" description="Low complexity" evidence="1">
    <location>
        <begin position="667"/>
        <end position="689"/>
    </location>
</feature>
<protein>
    <submittedName>
        <fullName evidence="2">Uncharacterized protein</fullName>
    </submittedName>
</protein>
<feature type="compositionally biased region" description="Polar residues" evidence="1">
    <location>
        <begin position="461"/>
        <end position="471"/>
    </location>
</feature>
<feature type="compositionally biased region" description="Basic and acidic residues" evidence="1">
    <location>
        <begin position="269"/>
        <end position="295"/>
    </location>
</feature>
<feature type="region of interest" description="Disordered" evidence="1">
    <location>
        <begin position="619"/>
        <end position="753"/>
    </location>
</feature>
<sequence>MDTTKDGHPVIPPTSDGITTHNNNNNNNNNQPSEPVLNPGRSDSAQDIKEQDTAPGTSRRRSSSAGNKLRRRKAQFEVGDDNHEATHQEVQKQNRDTAGEEAEGDEPHPQKKRQQQRGHSTRDRRASTTTSHAHGTTTTTTTAVGVKDNGEEVEEDQARKLNNRRTMQHQPTSIGRDEESLAKTLIDSTLTQSMRGLGLQSQLAQSEHTQGRQQEIPIIQEPVQSLNPGIAQQGHLPLGDQQSMHGQEPHEQSGSEHPPSNGQAASKGKNRDNNERAVRTHTTGERAGHVLEKSKSNPPEAVSNGEELPEVVHKSSASIHESQNLTGSHKPRRRALSRNSQISKRMSMLLDPSTSTTSHPSLTKVTTHTVMAINPKQIAVVGTDPSSSSTGAAEVSHTQGLKASSPTLQPSPAVELVSKFLTMGGAGTSTGHAAAEDEHSHSANGSPSSHRRSPRGGYDKSNATSPQQRAGYTSKFYPASPSQPQLSSSAPKASTMSNHLIPPTIVTTSIGDEHLPDIGASTAPYSSIGLAPAATGSAIAAAAVAQSNLVNGSKTGTLSRTQQKLWLQRENLQDVDEDEMARRGRLQKEIDRINREYKCVRMTLDPSVESILRCMARSGKSPLQLQQEHQQQQQSSPQSSRPSSQHLPEKQSLQHHRSLQKLNGHYQSQAQQQQPHSQLQQQQQSQQQQPHRSTQAHVGLGLQSTNQQSRGGAGGAATMGRDAGKMALRQMQQMRQPPSQQAQPQQQQQQQYR</sequence>
<feature type="region of interest" description="Disordered" evidence="1">
    <location>
        <begin position="1"/>
        <end position="181"/>
    </location>
</feature>
<dbReference type="Proteomes" id="UP000726737">
    <property type="component" value="Unassembled WGS sequence"/>
</dbReference>
<feature type="compositionally biased region" description="Low complexity" evidence="1">
    <location>
        <begin position="729"/>
        <end position="753"/>
    </location>
</feature>
<feature type="compositionally biased region" description="Basic residues" evidence="1">
    <location>
        <begin position="58"/>
        <end position="73"/>
    </location>
</feature>
<feature type="compositionally biased region" description="Low complexity" evidence="1">
    <location>
        <begin position="127"/>
        <end position="146"/>
    </location>
</feature>
<feature type="compositionally biased region" description="Low complexity" evidence="1">
    <location>
        <begin position="213"/>
        <end position="222"/>
    </location>
</feature>
<feature type="compositionally biased region" description="Polar residues" evidence="1">
    <location>
        <begin position="198"/>
        <end position="212"/>
    </location>
</feature>
<comment type="caution">
    <text evidence="2">The sequence shown here is derived from an EMBL/GenBank/DDBJ whole genome shotgun (WGS) entry which is preliminary data.</text>
</comment>
<dbReference type="OrthoDB" id="5430106at2759"/>
<gene>
    <name evidence="2" type="ORF">BG011_001483</name>
</gene>
<evidence type="ECO:0000313" key="2">
    <source>
        <dbReference type="EMBL" id="KAG0266636.1"/>
    </source>
</evidence>
<feature type="region of interest" description="Disordered" evidence="1">
    <location>
        <begin position="198"/>
        <end position="340"/>
    </location>
</feature>
<feature type="compositionally biased region" description="Low complexity" evidence="1">
    <location>
        <begin position="621"/>
        <end position="646"/>
    </location>
</feature>
<feature type="compositionally biased region" description="Polar residues" evidence="1">
    <location>
        <begin position="315"/>
        <end position="327"/>
    </location>
</feature>
<name>A0A9P6QE59_9FUNG</name>
<keyword evidence="3" id="KW-1185">Reference proteome</keyword>
<feature type="compositionally biased region" description="Polar residues" evidence="1">
    <location>
        <begin position="690"/>
        <end position="710"/>
    </location>
</feature>
<feature type="region of interest" description="Disordered" evidence="1">
    <location>
        <begin position="381"/>
        <end position="410"/>
    </location>
</feature>